<gene>
    <name evidence="2" type="ORF">METZ01_LOCUS104123</name>
</gene>
<sequence length="548" mass="62215">MNLSRLATLAVFFMMVMSAFVTVPTYNVGADEGGCMDYDDENGNGAYDEGEHCYDEEEEDGFFMFLNALFDYEDGNIGPEDYLAIVDSLFDFEGPEDYGQSALYDAQTLTITTDEEGIYSLHPDFGSYSGGHNFICGNGDEIPFFLVNDDEGDCPDGADEQWYDSNTPDDMTDDCQEWNSDDCVGEEVNWFDCHDGSEIWINQVNNDEYNCPDGDDEYHHENKGWYGHIYLLEGHHEAESSIFDEILDNDDIFESENSYCEWGNTDKTYVNCDYFINADLSQGDYTLVTVGDCHYEHDEDDVETLVCNNGHYNHTLVQDGEEDDMTNIQGDVHEDSPITDFAHKEEKDDIYGNFVAYDATTITIGSDGFTGTLSSFSFDCDENGDYCYGTHSNLYIYDTLFDSTEPESGLLSSANYHSYDGLSCPAVMVECGLTQIDVDLPEGDYTIVTTFHHEGEFINMLISEDNDDIVNEWNGDIHNAYYDYDDNNETILVSGSERAYMPYPEYKEWEPECYDDDGNVVDCEDMFGPMHLMFDIMENMTGYENNTI</sequence>
<feature type="non-terminal residue" evidence="2">
    <location>
        <position position="548"/>
    </location>
</feature>
<organism evidence="2">
    <name type="scientific">marine metagenome</name>
    <dbReference type="NCBI Taxonomy" id="408172"/>
    <lineage>
        <taxon>unclassified sequences</taxon>
        <taxon>metagenomes</taxon>
        <taxon>ecological metagenomes</taxon>
    </lineage>
</organism>
<dbReference type="InterPro" id="IPR036055">
    <property type="entry name" value="LDL_receptor-like_sf"/>
</dbReference>
<reference evidence="2" key="1">
    <citation type="submission" date="2018-05" db="EMBL/GenBank/DDBJ databases">
        <authorList>
            <person name="Lanie J.A."/>
            <person name="Ng W.-L."/>
            <person name="Kazmierczak K.M."/>
            <person name="Andrzejewski T.M."/>
            <person name="Davidsen T.M."/>
            <person name="Wayne K.J."/>
            <person name="Tettelin H."/>
            <person name="Glass J.I."/>
            <person name="Rusch D."/>
            <person name="Podicherti R."/>
            <person name="Tsui H.-C.T."/>
            <person name="Winkler M.E."/>
        </authorList>
    </citation>
    <scope>NUCLEOTIDE SEQUENCE</scope>
</reference>
<dbReference type="SUPFAM" id="SSF57424">
    <property type="entry name" value="LDL receptor-like module"/>
    <property type="match status" value="1"/>
</dbReference>
<protein>
    <recommendedName>
        <fullName evidence="3">EF-hand domain-containing protein</fullName>
    </recommendedName>
</protein>
<dbReference type="EMBL" id="UINC01011648">
    <property type="protein sequence ID" value="SVA51269.1"/>
    <property type="molecule type" value="Genomic_DNA"/>
</dbReference>
<evidence type="ECO:0008006" key="3">
    <source>
        <dbReference type="Google" id="ProtNLM"/>
    </source>
</evidence>
<accession>A0A381WFH8</accession>
<evidence type="ECO:0000256" key="1">
    <source>
        <dbReference type="ARBA" id="ARBA00023157"/>
    </source>
</evidence>
<dbReference type="AlphaFoldDB" id="A0A381WFH8"/>
<name>A0A381WFH8_9ZZZZ</name>
<keyword evidence="1" id="KW-1015">Disulfide bond</keyword>
<proteinExistence type="predicted"/>
<evidence type="ECO:0000313" key="2">
    <source>
        <dbReference type="EMBL" id="SVA51269.1"/>
    </source>
</evidence>